<dbReference type="AlphaFoldDB" id="B5VU22"/>
<dbReference type="EMBL" id="ABYK01000001">
    <property type="protein sequence ID" value="EDZ97038.1"/>
    <property type="molecule type" value="Genomic_DNA"/>
</dbReference>
<evidence type="ECO:0000313" key="2">
    <source>
        <dbReference type="Proteomes" id="UP000004061"/>
    </source>
</evidence>
<sequence length="31" mass="3662">MSMVEIMVKELIEPVNSLIRVLKFMVIFTIH</sequence>
<accession>B5VU22</accession>
<organism evidence="1 2">
    <name type="scientific">Limnospira maxima CS-328</name>
    <dbReference type="NCBI Taxonomy" id="513049"/>
    <lineage>
        <taxon>Bacteria</taxon>
        <taxon>Bacillati</taxon>
        <taxon>Cyanobacteriota</taxon>
        <taxon>Cyanophyceae</taxon>
        <taxon>Oscillatoriophycideae</taxon>
        <taxon>Oscillatoriales</taxon>
        <taxon>Sirenicapillariaceae</taxon>
        <taxon>Limnospira</taxon>
    </lineage>
</organism>
<gene>
    <name evidence="1" type="ORF">AmaxDRAFT_0066</name>
</gene>
<proteinExistence type="predicted"/>
<reference evidence="1 2" key="1">
    <citation type="journal article" date="2011" name="Appl. Environ. Microbiol.">
        <title>Contribution of a Sodium Ion Gradient to Energy Conservation during Fermentation in the Cyanobacterium Arthrospira (Spirulina) maxima CS-328.</title>
        <authorList>
            <person name="Carrieri D."/>
            <person name="Ananyev G."/>
            <person name="Lenz O."/>
            <person name="Bryant D.A."/>
            <person name="Dismukes G.C."/>
        </authorList>
    </citation>
    <scope>NUCLEOTIDE SEQUENCE [LARGE SCALE GENOMIC DNA]</scope>
    <source>
        <strain evidence="1 2">CS-328</strain>
    </source>
</reference>
<evidence type="ECO:0000313" key="1">
    <source>
        <dbReference type="EMBL" id="EDZ97038.1"/>
    </source>
</evidence>
<keyword evidence="2" id="KW-1185">Reference proteome</keyword>
<comment type="caution">
    <text evidence="1">The sequence shown here is derived from an EMBL/GenBank/DDBJ whole genome shotgun (WGS) entry which is preliminary data.</text>
</comment>
<name>B5VU22_LIMMA</name>
<dbReference type="Proteomes" id="UP000004061">
    <property type="component" value="Unassembled WGS sequence"/>
</dbReference>
<protein>
    <submittedName>
        <fullName evidence="1">Uncharacterized protein</fullName>
    </submittedName>
</protein>